<evidence type="ECO:0000256" key="3">
    <source>
        <dbReference type="ARBA" id="ARBA00012328"/>
    </source>
</evidence>
<dbReference type="PIRSF" id="PIRSF015601">
    <property type="entry name" value="MTase_slr0722"/>
    <property type="match status" value="1"/>
</dbReference>
<feature type="domain" description="Ribosomal RNA small subunit methyltransferase E PUA-like" evidence="14">
    <location>
        <begin position="23"/>
        <end position="65"/>
    </location>
</feature>
<evidence type="ECO:0000256" key="11">
    <source>
        <dbReference type="ARBA" id="ARBA00047944"/>
    </source>
</evidence>
<evidence type="ECO:0000256" key="7">
    <source>
        <dbReference type="ARBA" id="ARBA00022603"/>
    </source>
</evidence>
<dbReference type="GO" id="GO:0005737">
    <property type="term" value="C:cytoplasm"/>
    <property type="evidence" value="ECO:0007669"/>
    <property type="project" value="UniProtKB-SubCell"/>
</dbReference>
<evidence type="ECO:0000259" key="14">
    <source>
        <dbReference type="Pfam" id="PF20260"/>
    </source>
</evidence>
<keyword evidence="5 12" id="KW-0963">Cytoplasm</keyword>
<evidence type="ECO:0000256" key="8">
    <source>
        <dbReference type="ARBA" id="ARBA00022679"/>
    </source>
</evidence>
<accession>A0A7Z0D4K2</accession>
<evidence type="ECO:0000313" key="16">
    <source>
        <dbReference type="Proteomes" id="UP000539111"/>
    </source>
</evidence>
<dbReference type="InterPro" id="IPR046887">
    <property type="entry name" value="RsmE_PUA-like"/>
</dbReference>
<dbReference type="RefSeq" id="WP_179428995.1">
    <property type="nucleotide sequence ID" value="NZ_JACBZP010000001.1"/>
</dbReference>
<evidence type="ECO:0000256" key="5">
    <source>
        <dbReference type="ARBA" id="ARBA00022490"/>
    </source>
</evidence>
<comment type="function">
    <text evidence="10 12">Specifically methylates the N3 position of the uracil ring of uridine 1498 (m3U1498) in 16S rRNA. Acts on the fully assembled 30S ribosomal subunit.</text>
</comment>
<comment type="similarity">
    <text evidence="2 12">Belongs to the RNA methyltransferase RsmE family.</text>
</comment>
<dbReference type="SUPFAM" id="SSF88697">
    <property type="entry name" value="PUA domain-like"/>
    <property type="match status" value="1"/>
</dbReference>
<dbReference type="Gene3D" id="3.40.1280.10">
    <property type="match status" value="1"/>
</dbReference>
<dbReference type="PANTHER" id="PTHR30027:SF3">
    <property type="entry name" value="16S RRNA (URACIL(1498)-N(3))-METHYLTRANSFERASE"/>
    <property type="match status" value="1"/>
</dbReference>
<dbReference type="Gene3D" id="2.40.240.20">
    <property type="entry name" value="Hypothetical PUA domain-like, domain 1"/>
    <property type="match status" value="1"/>
</dbReference>
<evidence type="ECO:0000256" key="9">
    <source>
        <dbReference type="ARBA" id="ARBA00022691"/>
    </source>
</evidence>
<dbReference type="InterPro" id="IPR015947">
    <property type="entry name" value="PUA-like_sf"/>
</dbReference>
<dbReference type="GO" id="GO:0070475">
    <property type="term" value="P:rRNA base methylation"/>
    <property type="evidence" value="ECO:0007669"/>
    <property type="project" value="TreeGrafter"/>
</dbReference>
<dbReference type="SUPFAM" id="SSF75217">
    <property type="entry name" value="alpha/beta knot"/>
    <property type="match status" value="1"/>
</dbReference>
<comment type="caution">
    <text evidence="15">The sequence shown here is derived from an EMBL/GenBank/DDBJ whole genome shotgun (WGS) entry which is preliminary data.</text>
</comment>
<dbReference type="InterPro" id="IPR046886">
    <property type="entry name" value="RsmE_MTase_dom"/>
</dbReference>
<evidence type="ECO:0000256" key="6">
    <source>
        <dbReference type="ARBA" id="ARBA00022552"/>
    </source>
</evidence>
<proteinExistence type="inferred from homology"/>
<dbReference type="AlphaFoldDB" id="A0A7Z0D4K2"/>
<dbReference type="NCBIfam" id="NF008693">
    <property type="entry name" value="PRK11713.2-3"/>
    <property type="match status" value="1"/>
</dbReference>
<dbReference type="NCBIfam" id="TIGR00046">
    <property type="entry name" value="RsmE family RNA methyltransferase"/>
    <property type="match status" value="1"/>
</dbReference>
<evidence type="ECO:0000256" key="1">
    <source>
        <dbReference type="ARBA" id="ARBA00004496"/>
    </source>
</evidence>
<reference evidence="15 16" key="1">
    <citation type="submission" date="2020-07" db="EMBL/GenBank/DDBJ databases">
        <title>Sequencing the genomes of 1000 actinobacteria strains.</title>
        <authorList>
            <person name="Klenk H.-P."/>
        </authorList>
    </citation>
    <scope>NUCLEOTIDE SEQUENCE [LARGE SCALE GENOMIC DNA]</scope>
    <source>
        <strain evidence="15 16">DSM 26341</strain>
    </source>
</reference>
<dbReference type="EMBL" id="JACBZP010000001">
    <property type="protein sequence ID" value="NYI68686.1"/>
    <property type="molecule type" value="Genomic_DNA"/>
</dbReference>
<dbReference type="Pfam" id="PF20260">
    <property type="entry name" value="PUA_4"/>
    <property type="match status" value="1"/>
</dbReference>
<dbReference type="InterPro" id="IPR029028">
    <property type="entry name" value="Alpha/beta_knot_MTases"/>
</dbReference>
<dbReference type="Pfam" id="PF04452">
    <property type="entry name" value="Methyltrans_RNA"/>
    <property type="match status" value="1"/>
</dbReference>
<dbReference type="InterPro" id="IPR029026">
    <property type="entry name" value="tRNA_m1G_MTases_N"/>
</dbReference>
<name>A0A7Z0D4K2_9MICO</name>
<comment type="subcellular location">
    <subcellularLocation>
        <location evidence="1 12">Cytoplasm</location>
    </subcellularLocation>
</comment>
<comment type="catalytic activity">
    <reaction evidence="11 12">
        <text>uridine(1498) in 16S rRNA + S-adenosyl-L-methionine = N(3)-methyluridine(1498) in 16S rRNA + S-adenosyl-L-homocysteine + H(+)</text>
        <dbReference type="Rhea" id="RHEA:42920"/>
        <dbReference type="Rhea" id="RHEA-COMP:10283"/>
        <dbReference type="Rhea" id="RHEA-COMP:10284"/>
        <dbReference type="ChEBI" id="CHEBI:15378"/>
        <dbReference type="ChEBI" id="CHEBI:57856"/>
        <dbReference type="ChEBI" id="CHEBI:59789"/>
        <dbReference type="ChEBI" id="CHEBI:65315"/>
        <dbReference type="ChEBI" id="CHEBI:74502"/>
        <dbReference type="EC" id="2.1.1.193"/>
    </reaction>
</comment>
<organism evidence="15 16">
    <name type="scientific">Spelaeicoccus albus</name>
    <dbReference type="NCBI Taxonomy" id="1280376"/>
    <lineage>
        <taxon>Bacteria</taxon>
        <taxon>Bacillati</taxon>
        <taxon>Actinomycetota</taxon>
        <taxon>Actinomycetes</taxon>
        <taxon>Micrococcales</taxon>
        <taxon>Brevibacteriaceae</taxon>
        <taxon>Spelaeicoccus</taxon>
    </lineage>
</organism>
<evidence type="ECO:0000256" key="10">
    <source>
        <dbReference type="ARBA" id="ARBA00025699"/>
    </source>
</evidence>
<dbReference type="PANTHER" id="PTHR30027">
    <property type="entry name" value="RIBOSOMAL RNA SMALL SUBUNIT METHYLTRANSFERASE E"/>
    <property type="match status" value="1"/>
</dbReference>
<evidence type="ECO:0000256" key="4">
    <source>
        <dbReference type="ARBA" id="ARBA00013673"/>
    </source>
</evidence>
<keyword evidence="7 12" id="KW-0489">Methyltransferase</keyword>
<dbReference type="CDD" id="cd18084">
    <property type="entry name" value="RsmE-like"/>
    <property type="match status" value="1"/>
</dbReference>
<dbReference type="Proteomes" id="UP000539111">
    <property type="component" value="Unassembled WGS sequence"/>
</dbReference>
<keyword evidence="16" id="KW-1185">Reference proteome</keyword>
<keyword evidence="8 12" id="KW-0808">Transferase</keyword>
<evidence type="ECO:0000313" key="15">
    <source>
        <dbReference type="EMBL" id="NYI68686.1"/>
    </source>
</evidence>
<sequence length="253" mass="26741">MTAPLFFSPGLDPGTCRGATVTLDGAEAHHAVRVMRLKVGEELSVSDGHGFVAYGRVASIDGERLVMVVDDTRYEPPPATRLVLVQALAKGDRDLQAIEAATEIGVDEVVPWSAERSVVVWREGRADKALRKWRSTLLTSSKQSRRARQPSLGEPVTSRQLAASIGADPDTVAIVLHEDAADSLASIARSVDAGKAIMLIVGPEGGIAERELDMLTAAGARAARIGPHVLRSSTAGPVALSVVQTARGAWDRA</sequence>
<dbReference type="EC" id="2.1.1.193" evidence="3 12"/>
<gene>
    <name evidence="15" type="ORF">BJY26_002992</name>
</gene>
<feature type="domain" description="Ribosomal RNA small subunit methyltransferase E methyltransferase" evidence="13">
    <location>
        <begin position="80"/>
        <end position="244"/>
    </location>
</feature>
<keyword evidence="6 12" id="KW-0698">rRNA processing</keyword>
<keyword evidence="9 12" id="KW-0949">S-adenosyl-L-methionine</keyword>
<evidence type="ECO:0000256" key="2">
    <source>
        <dbReference type="ARBA" id="ARBA00005528"/>
    </source>
</evidence>
<evidence type="ECO:0000259" key="13">
    <source>
        <dbReference type="Pfam" id="PF04452"/>
    </source>
</evidence>
<dbReference type="GO" id="GO:0070042">
    <property type="term" value="F:rRNA (uridine-N3-)-methyltransferase activity"/>
    <property type="evidence" value="ECO:0007669"/>
    <property type="project" value="TreeGrafter"/>
</dbReference>
<protein>
    <recommendedName>
        <fullName evidence="4 12">Ribosomal RNA small subunit methyltransferase E</fullName>
        <ecNumber evidence="3 12">2.1.1.193</ecNumber>
    </recommendedName>
</protein>
<dbReference type="InterPro" id="IPR006700">
    <property type="entry name" value="RsmE"/>
</dbReference>
<evidence type="ECO:0000256" key="12">
    <source>
        <dbReference type="PIRNR" id="PIRNR015601"/>
    </source>
</evidence>